<reference evidence="1" key="1">
    <citation type="submission" date="2021-12" db="EMBL/GenBank/DDBJ databases">
        <title>Convergent genome expansion in fungi linked to evolution of root-endophyte symbiosis.</title>
        <authorList>
            <consortium name="DOE Joint Genome Institute"/>
            <person name="Ke Y.-H."/>
            <person name="Bonito G."/>
            <person name="Liao H.-L."/>
            <person name="Looney B."/>
            <person name="Rojas-Flechas A."/>
            <person name="Nash J."/>
            <person name="Hameed K."/>
            <person name="Schadt C."/>
            <person name="Martin F."/>
            <person name="Crous P.W."/>
            <person name="Miettinen O."/>
            <person name="Magnuson J.K."/>
            <person name="Labbe J."/>
            <person name="Jacobson D."/>
            <person name="Doktycz M.J."/>
            <person name="Veneault-Fourrey C."/>
            <person name="Kuo A."/>
            <person name="Mondo S."/>
            <person name="Calhoun S."/>
            <person name="Riley R."/>
            <person name="Ohm R."/>
            <person name="LaButti K."/>
            <person name="Andreopoulos B."/>
            <person name="Pangilinan J."/>
            <person name="Nolan M."/>
            <person name="Tritt A."/>
            <person name="Clum A."/>
            <person name="Lipzen A."/>
            <person name="Daum C."/>
            <person name="Barry K."/>
            <person name="Grigoriev I.V."/>
            <person name="Vilgalys R."/>
        </authorList>
    </citation>
    <scope>NUCLEOTIDE SEQUENCE</scope>
    <source>
        <strain evidence="1">PMI_201</strain>
    </source>
</reference>
<evidence type="ECO:0000313" key="2">
    <source>
        <dbReference type="Proteomes" id="UP001201262"/>
    </source>
</evidence>
<protein>
    <submittedName>
        <fullName evidence="1">Uncharacterized protein</fullName>
    </submittedName>
</protein>
<dbReference type="RefSeq" id="XP_046068831.1">
    <property type="nucleotide sequence ID" value="XM_046216928.1"/>
</dbReference>
<dbReference type="EMBL" id="JAJTJA010000010">
    <property type="protein sequence ID" value="KAH8692958.1"/>
    <property type="molecule type" value="Genomic_DNA"/>
</dbReference>
<evidence type="ECO:0000313" key="1">
    <source>
        <dbReference type="EMBL" id="KAH8692958.1"/>
    </source>
</evidence>
<proteinExistence type="predicted"/>
<keyword evidence="2" id="KW-1185">Reference proteome</keyword>
<accession>A0AAD4PXP6</accession>
<name>A0AAD4PXP6_9EURO</name>
<dbReference type="GeneID" id="70247215"/>
<comment type="caution">
    <text evidence="1">The sequence shown here is derived from an EMBL/GenBank/DDBJ whole genome shotgun (WGS) entry which is preliminary data.</text>
</comment>
<dbReference type="AlphaFoldDB" id="A0AAD4PXP6"/>
<organism evidence="1 2">
    <name type="scientific">Talaromyces proteolyticus</name>
    <dbReference type="NCBI Taxonomy" id="1131652"/>
    <lineage>
        <taxon>Eukaryota</taxon>
        <taxon>Fungi</taxon>
        <taxon>Dikarya</taxon>
        <taxon>Ascomycota</taxon>
        <taxon>Pezizomycotina</taxon>
        <taxon>Eurotiomycetes</taxon>
        <taxon>Eurotiomycetidae</taxon>
        <taxon>Eurotiales</taxon>
        <taxon>Trichocomaceae</taxon>
        <taxon>Talaromyces</taxon>
        <taxon>Talaromyces sect. Bacilispori</taxon>
    </lineage>
</organism>
<dbReference type="Proteomes" id="UP001201262">
    <property type="component" value="Unassembled WGS sequence"/>
</dbReference>
<gene>
    <name evidence="1" type="ORF">BGW36DRAFT_385595</name>
</gene>
<sequence>MSFYRSYPSPNGELSVLIGTASFHHFSSGIDVEMANVDIGMKKEGLVSNTYSFSAGHQGRWQWQRDGALTSNLKLVDSRGYIIARFNNASWSVKKQGTFDILGMMDQLDLIMVSGLARVEYQRRSASTRNGAVLASAPH</sequence>